<keyword evidence="8" id="KW-1185">Reference proteome</keyword>
<dbReference type="PANTHER" id="PTHR43811">
    <property type="entry name" value="FKBP-TYPE PEPTIDYL-PROLYL CIS-TRANS ISOMERASE FKPA"/>
    <property type="match status" value="1"/>
</dbReference>
<reference evidence="7 8" key="1">
    <citation type="submission" date="2020-04" db="EMBL/GenBank/DDBJ databases">
        <authorList>
            <person name="Alioto T."/>
            <person name="Alioto T."/>
            <person name="Gomez Garrido J."/>
        </authorList>
    </citation>
    <scope>NUCLEOTIDE SEQUENCE [LARGE SCALE GENOMIC DNA]</scope>
</reference>
<keyword evidence="4 5" id="KW-0413">Isomerase</keyword>
<dbReference type="GO" id="GO:0003755">
    <property type="term" value="F:peptidyl-prolyl cis-trans isomerase activity"/>
    <property type="evidence" value="ECO:0007669"/>
    <property type="project" value="UniProtKB-KW"/>
</dbReference>
<dbReference type="Proteomes" id="UP000494165">
    <property type="component" value="Unassembled WGS sequence"/>
</dbReference>
<evidence type="ECO:0000256" key="2">
    <source>
        <dbReference type="ARBA" id="ARBA00013194"/>
    </source>
</evidence>
<evidence type="ECO:0000313" key="8">
    <source>
        <dbReference type="Proteomes" id="UP000494165"/>
    </source>
</evidence>
<evidence type="ECO:0000313" key="7">
    <source>
        <dbReference type="EMBL" id="CAB3374924.1"/>
    </source>
</evidence>
<keyword evidence="3 5" id="KW-0697">Rotamase</keyword>
<dbReference type="EC" id="5.2.1.8" evidence="2 5"/>
<comment type="caution">
    <text evidence="7">The sequence shown here is derived from an EMBL/GenBank/DDBJ whole genome shotgun (WGS) entry which is preliminary data.</text>
</comment>
<evidence type="ECO:0000256" key="4">
    <source>
        <dbReference type="ARBA" id="ARBA00023235"/>
    </source>
</evidence>
<dbReference type="PANTHER" id="PTHR43811:SF19">
    <property type="entry name" value="39 KDA FK506-BINDING NUCLEAR PROTEIN"/>
    <property type="match status" value="1"/>
</dbReference>
<feature type="domain" description="PPIase FKBP-type" evidence="6">
    <location>
        <begin position="1"/>
        <end position="87"/>
    </location>
</feature>
<evidence type="ECO:0000256" key="1">
    <source>
        <dbReference type="ARBA" id="ARBA00000971"/>
    </source>
</evidence>
<dbReference type="InterPro" id="IPR001179">
    <property type="entry name" value="PPIase_FKBP_dom"/>
</dbReference>
<comment type="catalytic activity">
    <reaction evidence="1 5">
        <text>[protein]-peptidylproline (omega=180) = [protein]-peptidylproline (omega=0)</text>
        <dbReference type="Rhea" id="RHEA:16237"/>
        <dbReference type="Rhea" id="RHEA-COMP:10747"/>
        <dbReference type="Rhea" id="RHEA-COMP:10748"/>
        <dbReference type="ChEBI" id="CHEBI:83833"/>
        <dbReference type="ChEBI" id="CHEBI:83834"/>
        <dbReference type="EC" id="5.2.1.8"/>
    </reaction>
</comment>
<proteinExistence type="predicted"/>
<evidence type="ECO:0000256" key="3">
    <source>
        <dbReference type="ARBA" id="ARBA00023110"/>
    </source>
</evidence>
<organism evidence="7 8">
    <name type="scientific">Cloeon dipterum</name>
    <dbReference type="NCBI Taxonomy" id="197152"/>
    <lineage>
        <taxon>Eukaryota</taxon>
        <taxon>Metazoa</taxon>
        <taxon>Ecdysozoa</taxon>
        <taxon>Arthropoda</taxon>
        <taxon>Hexapoda</taxon>
        <taxon>Insecta</taxon>
        <taxon>Pterygota</taxon>
        <taxon>Palaeoptera</taxon>
        <taxon>Ephemeroptera</taxon>
        <taxon>Pisciforma</taxon>
        <taxon>Baetidae</taxon>
        <taxon>Cloeon</taxon>
    </lineage>
</organism>
<evidence type="ECO:0000256" key="5">
    <source>
        <dbReference type="PROSITE-ProRule" id="PRU00277"/>
    </source>
</evidence>
<dbReference type="OrthoDB" id="1902587at2759"/>
<sequence>MVGVYYIGRNKLNNKVFDSTQSGPAFKFRIGKGEVIKGWDIGVPGMRVGGKRRIICPPHMAYGNRGSPPVIAPHSTLVFDIELKNVS</sequence>
<dbReference type="Gene3D" id="3.10.50.40">
    <property type="match status" value="1"/>
</dbReference>
<gene>
    <name evidence="7" type="ORF">CLODIP_2_CD15132</name>
</gene>
<evidence type="ECO:0000259" key="6">
    <source>
        <dbReference type="PROSITE" id="PS50059"/>
    </source>
</evidence>
<dbReference type="GO" id="GO:0005730">
    <property type="term" value="C:nucleolus"/>
    <property type="evidence" value="ECO:0007669"/>
    <property type="project" value="TreeGrafter"/>
</dbReference>
<dbReference type="InterPro" id="IPR046357">
    <property type="entry name" value="PPIase_dom_sf"/>
</dbReference>
<protein>
    <recommendedName>
        <fullName evidence="2 5">peptidylprolyl isomerase</fullName>
        <ecNumber evidence="2 5">5.2.1.8</ecNumber>
    </recommendedName>
</protein>
<dbReference type="Pfam" id="PF00254">
    <property type="entry name" value="FKBP_C"/>
    <property type="match status" value="1"/>
</dbReference>
<name>A0A8S1D0C6_9INSE</name>
<dbReference type="PROSITE" id="PS50059">
    <property type="entry name" value="FKBP_PPIASE"/>
    <property type="match status" value="1"/>
</dbReference>
<dbReference type="SUPFAM" id="SSF54534">
    <property type="entry name" value="FKBP-like"/>
    <property type="match status" value="1"/>
</dbReference>
<dbReference type="EMBL" id="CADEPI010000105">
    <property type="protein sequence ID" value="CAB3374924.1"/>
    <property type="molecule type" value="Genomic_DNA"/>
</dbReference>
<dbReference type="AlphaFoldDB" id="A0A8S1D0C6"/>
<accession>A0A8S1D0C6</accession>
<dbReference type="GO" id="GO:0000785">
    <property type="term" value="C:chromatin"/>
    <property type="evidence" value="ECO:0007669"/>
    <property type="project" value="TreeGrafter"/>
</dbReference>